<dbReference type="EMBL" id="KB468135">
    <property type="protein sequence ID" value="PCH42886.1"/>
    <property type="molecule type" value="Genomic_DNA"/>
</dbReference>
<comment type="function">
    <text evidence="1">May act as a substrate-specific adapter of an E3 ubiquitin-protein ligase complex (CUL3-RBX1-BTB) which mediates the ubiquitination and subsequent proteasomal degradation of target proteins.</text>
</comment>
<dbReference type="InterPro" id="IPR011333">
    <property type="entry name" value="SKP1/BTB/POZ_sf"/>
</dbReference>
<dbReference type="OMA" id="PREANCL"/>
<dbReference type="CDD" id="cd18186">
    <property type="entry name" value="BTB_POZ_ZBTB_KLHL-like"/>
    <property type="match status" value="1"/>
</dbReference>
<dbReference type="SUPFAM" id="SSF54695">
    <property type="entry name" value="POZ domain"/>
    <property type="match status" value="2"/>
</dbReference>
<evidence type="ECO:0000313" key="5">
    <source>
        <dbReference type="Proteomes" id="UP000218811"/>
    </source>
</evidence>
<name>A0A2H3JL05_WOLCO</name>
<dbReference type="PROSITE" id="PS50097">
    <property type="entry name" value="BTB"/>
    <property type="match status" value="1"/>
</dbReference>
<dbReference type="InterPro" id="IPR000210">
    <property type="entry name" value="BTB/POZ_dom"/>
</dbReference>
<gene>
    <name evidence="4" type="ORF">WOLCODRAFT_164079</name>
</gene>
<dbReference type="SMART" id="SM00225">
    <property type="entry name" value="BTB"/>
    <property type="match status" value="2"/>
</dbReference>
<organism evidence="4 5">
    <name type="scientific">Wolfiporia cocos (strain MD-104)</name>
    <name type="common">Brown rot fungus</name>
    <dbReference type="NCBI Taxonomy" id="742152"/>
    <lineage>
        <taxon>Eukaryota</taxon>
        <taxon>Fungi</taxon>
        <taxon>Dikarya</taxon>
        <taxon>Basidiomycota</taxon>
        <taxon>Agaricomycotina</taxon>
        <taxon>Agaricomycetes</taxon>
        <taxon>Polyporales</taxon>
        <taxon>Phaeolaceae</taxon>
        <taxon>Wolfiporia</taxon>
    </lineage>
</organism>
<dbReference type="PANTHER" id="PTHR47274">
    <property type="entry name" value="BTB/POZ DOMAIN CONTAINING PROTEIN, EXPRESSED-RELATED"/>
    <property type="match status" value="1"/>
</dbReference>
<dbReference type="OrthoDB" id="3357985at2759"/>
<dbReference type="STRING" id="742152.A0A2H3JL05"/>
<reference evidence="4 5" key="1">
    <citation type="journal article" date="2012" name="Science">
        <title>The Paleozoic origin of enzymatic lignin decomposition reconstructed from 31 fungal genomes.</title>
        <authorList>
            <person name="Floudas D."/>
            <person name="Binder M."/>
            <person name="Riley R."/>
            <person name="Barry K."/>
            <person name="Blanchette R.A."/>
            <person name="Henrissat B."/>
            <person name="Martinez A.T."/>
            <person name="Otillar R."/>
            <person name="Spatafora J.W."/>
            <person name="Yadav J.S."/>
            <person name="Aerts A."/>
            <person name="Benoit I."/>
            <person name="Boyd A."/>
            <person name="Carlson A."/>
            <person name="Copeland A."/>
            <person name="Coutinho P.M."/>
            <person name="de Vries R.P."/>
            <person name="Ferreira P."/>
            <person name="Findley K."/>
            <person name="Foster B."/>
            <person name="Gaskell J."/>
            <person name="Glotzer D."/>
            <person name="Gorecki P."/>
            <person name="Heitman J."/>
            <person name="Hesse C."/>
            <person name="Hori C."/>
            <person name="Igarashi K."/>
            <person name="Jurgens J.A."/>
            <person name="Kallen N."/>
            <person name="Kersten P."/>
            <person name="Kohler A."/>
            <person name="Kuees U."/>
            <person name="Kumar T.K.A."/>
            <person name="Kuo A."/>
            <person name="LaButti K."/>
            <person name="Larrondo L.F."/>
            <person name="Lindquist E."/>
            <person name="Ling A."/>
            <person name="Lombard V."/>
            <person name="Lucas S."/>
            <person name="Lundell T."/>
            <person name="Martin R."/>
            <person name="McLaughlin D.J."/>
            <person name="Morgenstern I."/>
            <person name="Morin E."/>
            <person name="Murat C."/>
            <person name="Nagy L.G."/>
            <person name="Nolan M."/>
            <person name="Ohm R.A."/>
            <person name="Patyshakuliyeva A."/>
            <person name="Rokas A."/>
            <person name="Ruiz-Duenas F.J."/>
            <person name="Sabat G."/>
            <person name="Salamov A."/>
            <person name="Samejima M."/>
            <person name="Schmutz J."/>
            <person name="Slot J.C."/>
            <person name="St John F."/>
            <person name="Stenlid J."/>
            <person name="Sun H."/>
            <person name="Sun S."/>
            <person name="Syed K."/>
            <person name="Tsang A."/>
            <person name="Wiebenga A."/>
            <person name="Young D."/>
            <person name="Pisabarro A."/>
            <person name="Eastwood D.C."/>
            <person name="Martin F."/>
            <person name="Cullen D."/>
            <person name="Grigoriev I.V."/>
            <person name="Hibbett D.S."/>
        </authorList>
    </citation>
    <scope>NUCLEOTIDE SEQUENCE [LARGE SCALE GENOMIC DNA]</scope>
    <source>
        <strain evidence="4 5">MD-104</strain>
    </source>
</reference>
<evidence type="ECO:0000256" key="1">
    <source>
        <dbReference type="ARBA" id="ARBA00002668"/>
    </source>
</evidence>
<evidence type="ECO:0000313" key="4">
    <source>
        <dbReference type="EMBL" id="PCH42886.1"/>
    </source>
</evidence>
<keyword evidence="5" id="KW-1185">Reference proteome</keyword>
<dbReference type="PANTHER" id="PTHR47274:SF1">
    <property type="entry name" value="BTB_POZ DOMAIN CONTAINING PROTEIN, EXPRESSED"/>
    <property type="match status" value="1"/>
</dbReference>
<protein>
    <recommendedName>
        <fullName evidence="3">BTB domain-containing protein</fullName>
    </recommendedName>
</protein>
<accession>A0A2H3JL05</accession>
<dbReference type="InterPro" id="IPR044784">
    <property type="entry name" value="At1g01640-like"/>
</dbReference>
<evidence type="ECO:0000256" key="2">
    <source>
        <dbReference type="SAM" id="MobiDB-lite"/>
    </source>
</evidence>
<evidence type="ECO:0000259" key="3">
    <source>
        <dbReference type="PROSITE" id="PS50097"/>
    </source>
</evidence>
<feature type="region of interest" description="Disordered" evidence="2">
    <location>
        <begin position="200"/>
        <end position="220"/>
    </location>
</feature>
<dbReference type="Gene3D" id="3.30.710.10">
    <property type="entry name" value="Potassium Channel Kv1.1, Chain A"/>
    <property type="match status" value="2"/>
</dbReference>
<feature type="domain" description="BTB" evidence="3">
    <location>
        <begin position="16"/>
        <end position="93"/>
    </location>
</feature>
<dbReference type="AlphaFoldDB" id="A0A2H3JL05"/>
<sequence length="493" mass="55399">MKAMVSPFFNNSDSDADVVLRSCDNILFYVHKLVLRLASPVFRDVFSVPQPLDSDAQVRDAQSDLPLIPVSESSTILECLLRFSYPGIANTDIDTLSLSEIGYLLDAAIKYEVTYFVGELKATLLTIAHRDPVAVYTIACRLSLEFEAGFSAERTLNTTELEYSDAELDTISAGMLHRLMTFRSRGIANVGDFTFCHPAPRESRSASGSRQTRLPWPPTEVPDASLSPDIILRTADGATHPAHKSILQMSSTILLHNRSTSTQEHGSFLPIVEISEDSLIFRVLLHLCYPCVDPVVEDLDTVSKVLEAATKYRIKRAVAFAKRICMSSLESNPLRVFLIATRHEWEQEALEAARVLVLSSDHSALDPYFPEMELIPASTYHRLLEYRRKCDTVLDRVVDSSRRSSLPNRRRSNLGNNSRTTFPVFIRGYEALRNGSENDPRRPFVLALPLLPNSSDTFAPGNEWPNDALLRSWTQKSEELQKRLCSELDQIDF</sequence>
<dbReference type="Pfam" id="PF00651">
    <property type="entry name" value="BTB"/>
    <property type="match status" value="2"/>
</dbReference>
<dbReference type="Proteomes" id="UP000218811">
    <property type="component" value="Unassembled WGS sequence"/>
</dbReference>
<proteinExistence type="predicted"/>